<keyword evidence="3" id="KW-1185">Reference proteome</keyword>
<name>A0A7D7R069_PLAMR</name>
<dbReference type="EMBL" id="CP059540">
    <property type="protein sequence ID" value="QMT17276.1"/>
    <property type="molecule type" value="Genomic_DNA"/>
</dbReference>
<organism evidence="2 3">
    <name type="scientific">Planococcus maritimus</name>
    <dbReference type="NCBI Taxonomy" id="192421"/>
    <lineage>
        <taxon>Bacteria</taxon>
        <taxon>Bacillati</taxon>
        <taxon>Bacillota</taxon>
        <taxon>Bacilli</taxon>
        <taxon>Bacillales</taxon>
        <taxon>Caryophanaceae</taxon>
        <taxon>Planococcus</taxon>
    </lineage>
</organism>
<evidence type="ECO:0008006" key="4">
    <source>
        <dbReference type="Google" id="ProtNLM"/>
    </source>
</evidence>
<dbReference type="KEGG" id="pdec:H1Q58_15155"/>
<evidence type="ECO:0000256" key="1">
    <source>
        <dbReference type="SAM" id="Phobius"/>
    </source>
</evidence>
<dbReference type="RefSeq" id="WP_182091978.1">
    <property type="nucleotide sequence ID" value="NZ_CP059540.1"/>
</dbReference>
<keyword evidence="1" id="KW-0472">Membrane</keyword>
<keyword evidence="1" id="KW-0812">Transmembrane</keyword>
<protein>
    <recommendedName>
        <fullName evidence="4">GGDEF domain-containing protein</fullName>
    </recommendedName>
</protein>
<evidence type="ECO:0000313" key="2">
    <source>
        <dbReference type="EMBL" id="QMT17276.1"/>
    </source>
</evidence>
<evidence type="ECO:0000313" key="3">
    <source>
        <dbReference type="Proteomes" id="UP000514716"/>
    </source>
</evidence>
<feature type="transmembrane region" description="Helical" evidence="1">
    <location>
        <begin position="82"/>
        <end position="100"/>
    </location>
</feature>
<reference evidence="2 3" key="1">
    <citation type="submission" date="2020-07" db="EMBL/GenBank/DDBJ databases">
        <title>Screening of a cold-adapted Planococcus bacterium producing protease in traditional shrimp paste and protease identification by genome sequencing.</title>
        <authorList>
            <person name="Gao R."/>
            <person name="Leng W."/>
            <person name="Chu Q."/>
            <person name="Wu X."/>
            <person name="Liu H."/>
            <person name="Li X."/>
        </authorList>
    </citation>
    <scope>NUCLEOTIDE SEQUENCE [LARGE SCALE GENOMIC DNA]</scope>
    <source>
        <strain evidence="2 3">XJ11</strain>
    </source>
</reference>
<feature type="transmembrane region" description="Helical" evidence="1">
    <location>
        <begin position="29"/>
        <end position="45"/>
    </location>
</feature>
<accession>A0A7D7R069</accession>
<proteinExistence type="predicted"/>
<sequence length="252" mass="29472">MKNFVLTALILALLLNGWLVVYLAVPNYLGLMAIGLFSLIVMSIIKERYVFLYAITVTLLYGAYLTVTSFGQSLPEDMQLQYMYTHLLFTSFHLIFWMLMNAVKKIGYQNIELQYQLQLLQKYRKGSQILTMKEFKDQAEWLLKSTARNGKEAYFLRIELESSTKKTKQNLQEMLERAALQSIRQKYDLVSSEFGNIYVLLKDTHQEGVDIVMDRFRENSQNELNFITPPYQFQQIHIKDSQQLNELLGTES</sequence>
<feature type="transmembrane region" description="Helical" evidence="1">
    <location>
        <begin position="50"/>
        <end position="70"/>
    </location>
</feature>
<gene>
    <name evidence="2" type="ORF">H1Q58_15155</name>
</gene>
<keyword evidence="1" id="KW-1133">Transmembrane helix</keyword>
<dbReference type="AlphaFoldDB" id="A0A7D7R069"/>
<dbReference type="Proteomes" id="UP000514716">
    <property type="component" value="Chromosome"/>
</dbReference>